<dbReference type="OrthoDB" id="284718at2759"/>
<evidence type="ECO:0000313" key="1">
    <source>
        <dbReference type="EMBL" id="KMU84447.1"/>
    </source>
</evidence>
<name>A0A0J8RHT1_COCIT</name>
<dbReference type="AlphaFoldDB" id="A0A0J8RHT1"/>
<organism evidence="1 2">
    <name type="scientific">Coccidioides immitis H538.4</name>
    <dbReference type="NCBI Taxonomy" id="396776"/>
    <lineage>
        <taxon>Eukaryota</taxon>
        <taxon>Fungi</taxon>
        <taxon>Dikarya</taxon>
        <taxon>Ascomycota</taxon>
        <taxon>Pezizomycotina</taxon>
        <taxon>Eurotiomycetes</taxon>
        <taxon>Eurotiomycetidae</taxon>
        <taxon>Onygenales</taxon>
        <taxon>Onygenaceae</taxon>
        <taxon>Coccidioides</taxon>
    </lineage>
</organism>
<dbReference type="VEuPathDB" id="FungiDB:CIHG_02232"/>
<accession>A0A0J8RHT1</accession>
<gene>
    <name evidence="1" type="ORF">CIHG_02232</name>
</gene>
<protein>
    <submittedName>
        <fullName evidence="1">Uncharacterized protein</fullName>
    </submittedName>
</protein>
<proteinExistence type="predicted"/>
<reference evidence="2" key="1">
    <citation type="journal article" date="2010" name="Genome Res.">
        <title>Population genomic sequencing of Coccidioides fungi reveals recent hybridization and transposon control.</title>
        <authorList>
            <person name="Neafsey D.E."/>
            <person name="Barker B.M."/>
            <person name="Sharpton T.J."/>
            <person name="Stajich J.E."/>
            <person name="Park D.J."/>
            <person name="Whiston E."/>
            <person name="Hung C.-Y."/>
            <person name="McMahan C."/>
            <person name="White J."/>
            <person name="Sykes S."/>
            <person name="Heiman D."/>
            <person name="Young S."/>
            <person name="Zeng Q."/>
            <person name="Abouelleil A."/>
            <person name="Aftuck L."/>
            <person name="Bessette D."/>
            <person name="Brown A."/>
            <person name="FitzGerald M."/>
            <person name="Lui A."/>
            <person name="Macdonald J.P."/>
            <person name="Priest M."/>
            <person name="Orbach M.J."/>
            <person name="Galgiani J.N."/>
            <person name="Kirkland T.N."/>
            <person name="Cole G.T."/>
            <person name="Birren B.W."/>
            <person name="Henn M.R."/>
            <person name="Taylor J.W."/>
            <person name="Rounsley S.D."/>
        </authorList>
    </citation>
    <scope>NUCLEOTIDE SEQUENCE [LARGE SCALE GENOMIC DNA]</scope>
    <source>
        <strain evidence="2">H538.4</strain>
    </source>
</reference>
<dbReference type="STRING" id="396776.A0A0J8RHT1"/>
<sequence length="170" mass="18584">MATKKDMRRADLADIELAVVPYVDPASKKKDGDMASALSSTLPMAADDRMDVGCIFTPKLDGRVSRAEEELIYTRLLVSNHVCYGGYCSPNHLPWQMDGFQQANAISQDLRSLIPTSSSGKTGQGGSHVLSHPSSIVQIQCFNNENVNNVGFDEFYLDLGARAIIPTLYI</sequence>
<evidence type="ECO:0000313" key="2">
    <source>
        <dbReference type="Proteomes" id="UP000054563"/>
    </source>
</evidence>
<dbReference type="Proteomes" id="UP000054563">
    <property type="component" value="Unassembled WGS sequence"/>
</dbReference>
<dbReference type="EMBL" id="DS016985">
    <property type="protein sequence ID" value="KMU84447.1"/>
    <property type="molecule type" value="Genomic_DNA"/>
</dbReference>